<dbReference type="SUPFAM" id="SSF56954">
    <property type="entry name" value="Outer membrane efflux proteins (OEP)"/>
    <property type="match status" value="1"/>
</dbReference>
<dbReference type="RefSeq" id="WP_011542075.1">
    <property type="nucleotide sequence ID" value="NC_008048.1"/>
</dbReference>
<comment type="similarity">
    <text evidence="1">Belongs to the outer membrane factor (OMF) (TC 1.B.17) family.</text>
</comment>
<dbReference type="PANTHER" id="PTHR30203">
    <property type="entry name" value="OUTER MEMBRANE CATION EFFLUX PROTEIN"/>
    <property type="match status" value="1"/>
</dbReference>
<sequence>MSIQWMRCASCLIPATLGVLAPSLATPVAAQEPLTESRAIALALAQEGIAGRDDADRAAAAAEVDVIGPLDNPQLELAREGGGGETEYQLHLVQPIDLVGRRAALRDAARADAEATAADIERRRQLMIADVRSAYVRCAAASAQADIWQAYIADVNEALRIATARAEAGDTAVYDVRRVRVQASAAEAGRLQADGARRADCATLGGLTGVADPAVAIEAITALGQADTSAGERADLIAQQQRITAAEYRITAAERARWPQLSVGAGVRGLDDGTGTRYGPTISLGVSLPLWNGGGAAVRQEDARRTSLEAELAIARRQIAAEQSAASARLSSSRAAAVAAISARDDAGRLGTIANTAYQSGEIGVVELLDAYEAARDADLSVVAFALDAALAAVTYDLTTGRSY</sequence>
<keyword evidence="2" id="KW-0175">Coiled coil</keyword>
<feature type="signal peptide" evidence="3">
    <location>
        <begin position="1"/>
        <end position="30"/>
    </location>
</feature>
<accession>Q1GS75</accession>
<dbReference type="GO" id="GO:0015562">
    <property type="term" value="F:efflux transmembrane transporter activity"/>
    <property type="evidence" value="ECO:0007669"/>
    <property type="project" value="InterPro"/>
</dbReference>
<name>Q1GS75_SPHAL</name>
<dbReference type="KEGG" id="sal:Sala_1785"/>
<protein>
    <submittedName>
        <fullName evidence="4">Outer membrane efflux protein</fullName>
    </submittedName>
</protein>
<dbReference type="Gene3D" id="1.20.1600.10">
    <property type="entry name" value="Outer membrane efflux proteins (OEP)"/>
    <property type="match status" value="1"/>
</dbReference>
<dbReference type="InterPro" id="IPR010131">
    <property type="entry name" value="MdtP/NodT-like"/>
</dbReference>
<dbReference type="OrthoDB" id="7401648at2"/>
<proteinExistence type="inferred from homology"/>
<organism evidence="4 5">
    <name type="scientific">Sphingopyxis alaskensis (strain DSM 13593 / LMG 18877 / RB2256)</name>
    <name type="common">Sphingomonas alaskensis</name>
    <dbReference type="NCBI Taxonomy" id="317655"/>
    <lineage>
        <taxon>Bacteria</taxon>
        <taxon>Pseudomonadati</taxon>
        <taxon>Pseudomonadota</taxon>
        <taxon>Alphaproteobacteria</taxon>
        <taxon>Sphingomonadales</taxon>
        <taxon>Sphingomonadaceae</taxon>
        <taxon>Sphingopyxis</taxon>
    </lineage>
</organism>
<evidence type="ECO:0000313" key="4">
    <source>
        <dbReference type="EMBL" id="ABF53497.1"/>
    </source>
</evidence>
<keyword evidence="3" id="KW-0732">Signal</keyword>
<dbReference type="PANTHER" id="PTHR30203:SF24">
    <property type="entry name" value="BLR4935 PROTEIN"/>
    <property type="match status" value="1"/>
</dbReference>
<dbReference type="AlphaFoldDB" id="Q1GS75"/>
<dbReference type="HOGENOM" id="CLU_631389_0_0_5"/>
<feature type="coiled-coil region" evidence="2">
    <location>
        <begin position="298"/>
        <end position="325"/>
    </location>
</feature>
<dbReference type="InterPro" id="IPR003423">
    <property type="entry name" value="OMP_efflux"/>
</dbReference>
<feature type="chain" id="PRO_5004189484" evidence="3">
    <location>
        <begin position="31"/>
        <end position="404"/>
    </location>
</feature>
<dbReference type="eggNOG" id="COG1538">
    <property type="taxonomic scope" value="Bacteria"/>
</dbReference>
<evidence type="ECO:0000256" key="1">
    <source>
        <dbReference type="ARBA" id="ARBA00007613"/>
    </source>
</evidence>
<dbReference type="Proteomes" id="UP000006578">
    <property type="component" value="Chromosome"/>
</dbReference>
<dbReference type="EMBL" id="CP000356">
    <property type="protein sequence ID" value="ABF53497.1"/>
    <property type="molecule type" value="Genomic_DNA"/>
</dbReference>
<reference evidence="4 5" key="1">
    <citation type="journal article" date="2009" name="Proc. Natl. Acad. Sci. U.S.A.">
        <title>The genomic basis of trophic strategy in marine bacteria.</title>
        <authorList>
            <person name="Lauro F.M."/>
            <person name="McDougald D."/>
            <person name="Thomas T."/>
            <person name="Williams T.J."/>
            <person name="Egan S."/>
            <person name="Rice S."/>
            <person name="DeMaere M.Z."/>
            <person name="Ting L."/>
            <person name="Ertan H."/>
            <person name="Johnson J."/>
            <person name="Ferriera S."/>
            <person name="Lapidus A."/>
            <person name="Anderson I."/>
            <person name="Kyrpides N."/>
            <person name="Munk A.C."/>
            <person name="Detter C."/>
            <person name="Han C.S."/>
            <person name="Brown M.V."/>
            <person name="Robb F.T."/>
            <person name="Kjelleberg S."/>
            <person name="Cavicchioli R."/>
        </authorList>
    </citation>
    <scope>NUCLEOTIDE SEQUENCE [LARGE SCALE GENOMIC DNA]</scope>
    <source>
        <strain evidence="5">DSM 13593 / LMG 18877 / RB2256</strain>
    </source>
</reference>
<dbReference type="Pfam" id="PF02321">
    <property type="entry name" value="OEP"/>
    <property type="match status" value="2"/>
</dbReference>
<keyword evidence="5" id="KW-1185">Reference proteome</keyword>
<evidence type="ECO:0000256" key="2">
    <source>
        <dbReference type="SAM" id="Coils"/>
    </source>
</evidence>
<dbReference type="STRING" id="317655.Sala_1785"/>
<evidence type="ECO:0000256" key="3">
    <source>
        <dbReference type="SAM" id="SignalP"/>
    </source>
</evidence>
<gene>
    <name evidence="4" type="ordered locus">Sala_1785</name>
</gene>
<evidence type="ECO:0000313" key="5">
    <source>
        <dbReference type="Proteomes" id="UP000006578"/>
    </source>
</evidence>